<organism evidence="3 4">
    <name type="scientific">Leuconostoc pseudomesenteroides</name>
    <dbReference type="NCBI Taxonomy" id="33968"/>
    <lineage>
        <taxon>Bacteria</taxon>
        <taxon>Bacillati</taxon>
        <taxon>Bacillota</taxon>
        <taxon>Bacilli</taxon>
        <taxon>Lactobacillales</taxon>
        <taxon>Lactobacillaceae</taxon>
        <taxon>Leuconostoc</taxon>
    </lineage>
</organism>
<dbReference type="PANTHER" id="PTHR14239:SF10">
    <property type="entry name" value="REDUCTASE"/>
    <property type="match status" value="1"/>
</dbReference>
<evidence type="ECO:0000256" key="1">
    <source>
        <dbReference type="ARBA" id="ARBA00023002"/>
    </source>
</evidence>
<dbReference type="InterPro" id="IPR028939">
    <property type="entry name" value="P5C_Rdtase_cat_N"/>
</dbReference>
<gene>
    <name evidence="3" type="ORF">FGL85_07255</name>
</gene>
<dbReference type="EMBL" id="CP042383">
    <property type="protein sequence ID" value="QEA42318.1"/>
    <property type="molecule type" value="Genomic_DNA"/>
</dbReference>
<dbReference type="PANTHER" id="PTHR14239">
    <property type="entry name" value="DUDULIN-RELATED"/>
    <property type="match status" value="1"/>
</dbReference>
<dbReference type="Pfam" id="PF03807">
    <property type="entry name" value="F420_oxidored"/>
    <property type="match status" value="1"/>
</dbReference>
<dbReference type="AlphaFoldDB" id="A0A5B8T5C7"/>
<evidence type="ECO:0000313" key="4">
    <source>
        <dbReference type="Proteomes" id="UP000321296"/>
    </source>
</evidence>
<dbReference type="RefSeq" id="WP_147651472.1">
    <property type="nucleotide sequence ID" value="NZ_BMBO01000005.1"/>
</dbReference>
<dbReference type="Gene3D" id="3.40.50.720">
    <property type="entry name" value="NAD(P)-binding Rossmann-like Domain"/>
    <property type="match status" value="1"/>
</dbReference>
<dbReference type="InterPro" id="IPR036291">
    <property type="entry name" value="NAD(P)-bd_dom_sf"/>
</dbReference>
<dbReference type="InterPro" id="IPR051267">
    <property type="entry name" value="STEAP_metalloreductase"/>
</dbReference>
<evidence type="ECO:0000313" key="3">
    <source>
        <dbReference type="EMBL" id="QEA42318.1"/>
    </source>
</evidence>
<protein>
    <submittedName>
        <fullName evidence="3">Diguanylate cyclase</fullName>
    </submittedName>
</protein>
<accession>A0A5B8T5C7</accession>
<keyword evidence="1" id="KW-0560">Oxidoreductase</keyword>
<dbReference type="KEGG" id="lpse:FGL85_07255"/>
<name>A0A5B8T5C7_LEUPS</name>
<proteinExistence type="predicted"/>
<reference evidence="3 4" key="1">
    <citation type="submission" date="2019-06" db="EMBL/GenBank/DDBJ databases">
        <title>Genome analyses of bacteria isolated from kimchi.</title>
        <authorList>
            <person name="Lee S."/>
            <person name="Ahn S."/>
            <person name="Roh S."/>
        </authorList>
    </citation>
    <scope>NUCLEOTIDE SEQUENCE [LARGE SCALE GENOMIC DNA]</scope>
    <source>
        <strain evidence="3 4">CBA3630</strain>
    </source>
</reference>
<dbReference type="Proteomes" id="UP000321296">
    <property type="component" value="Chromosome"/>
</dbReference>
<evidence type="ECO:0000259" key="2">
    <source>
        <dbReference type="Pfam" id="PF03807"/>
    </source>
</evidence>
<dbReference type="SUPFAM" id="SSF51735">
    <property type="entry name" value="NAD(P)-binding Rossmann-fold domains"/>
    <property type="match status" value="1"/>
</dbReference>
<sequence>MDITIFGKGNMGQAIAKNLANGDHQITLLDSSSETSDLGELVILAVPYPALATIAEKYQKELKGKVVVDISNPLNFETWDGLVVPADSSAAEQLQALLPESTVLKAFNTNFASTLATGKIGNEATTVLVAGDSAAKQVLITALTGSSLQVRDAGALKRARELEATGFLQMTLAANEQIGWTGGFATIK</sequence>
<feature type="domain" description="Pyrroline-5-carboxylate reductase catalytic N-terminal" evidence="2">
    <location>
        <begin position="33"/>
        <end position="73"/>
    </location>
</feature>